<feature type="compositionally biased region" description="Polar residues" evidence="4">
    <location>
        <begin position="1063"/>
        <end position="1076"/>
    </location>
</feature>
<evidence type="ECO:0000259" key="6">
    <source>
        <dbReference type="PROSITE" id="PS50039"/>
    </source>
</evidence>
<reference evidence="7 8" key="1">
    <citation type="submission" date="2016-07" db="EMBL/GenBank/DDBJ databases">
        <title>Pervasive Adenine N6-methylation of Active Genes in Fungi.</title>
        <authorList>
            <consortium name="DOE Joint Genome Institute"/>
            <person name="Mondo S.J."/>
            <person name="Dannebaum R.O."/>
            <person name="Kuo R.C."/>
            <person name="Labutti K."/>
            <person name="Haridas S."/>
            <person name="Kuo A."/>
            <person name="Salamov A."/>
            <person name="Ahrendt S.R."/>
            <person name="Lipzen A."/>
            <person name="Sullivan W."/>
            <person name="Andreopoulos W.B."/>
            <person name="Clum A."/>
            <person name="Lindquist E."/>
            <person name="Daum C."/>
            <person name="Ramamoorthy G.K."/>
            <person name="Gryganskyi A."/>
            <person name="Culley D."/>
            <person name="Magnuson J.K."/>
            <person name="James T.Y."/>
            <person name="O'Malley M.A."/>
            <person name="Stajich J.E."/>
            <person name="Spatafora J.W."/>
            <person name="Visel A."/>
            <person name="Grigoriev I.V."/>
        </authorList>
    </citation>
    <scope>NUCLEOTIDE SEQUENCE [LARGE SCALE GENOMIC DNA]</scope>
    <source>
        <strain evidence="7 8">CBS 129021</strain>
    </source>
</reference>
<feature type="DNA-binding region" description="Fork-head" evidence="3">
    <location>
        <begin position="737"/>
        <end position="799"/>
    </location>
</feature>
<dbReference type="PRINTS" id="PR00053">
    <property type="entry name" value="FORKHEAD"/>
</dbReference>
<evidence type="ECO:0000256" key="3">
    <source>
        <dbReference type="PROSITE-ProRule" id="PRU00089"/>
    </source>
</evidence>
<feature type="region of interest" description="Disordered" evidence="4">
    <location>
        <begin position="297"/>
        <end position="371"/>
    </location>
</feature>
<comment type="subcellular location">
    <subcellularLocation>
        <location evidence="3">Nucleus</location>
    </subcellularLocation>
</comment>
<dbReference type="Pfam" id="PF00250">
    <property type="entry name" value="Forkhead"/>
    <property type="match status" value="1"/>
</dbReference>
<dbReference type="GO" id="GO:0003700">
    <property type="term" value="F:DNA-binding transcription factor activity"/>
    <property type="evidence" value="ECO:0007669"/>
    <property type="project" value="InterPro"/>
</dbReference>
<feature type="region of interest" description="Disordered" evidence="4">
    <location>
        <begin position="1161"/>
        <end position="1429"/>
    </location>
</feature>
<feature type="region of interest" description="Disordered" evidence="4">
    <location>
        <begin position="1"/>
        <end position="71"/>
    </location>
</feature>
<feature type="region of interest" description="Disordered" evidence="4">
    <location>
        <begin position="516"/>
        <end position="734"/>
    </location>
</feature>
<evidence type="ECO:0000259" key="5">
    <source>
        <dbReference type="PROSITE" id="PS50006"/>
    </source>
</evidence>
<feature type="compositionally biased region" description="Low complexity" evidence="4">
    <location>
        <begin position="1169"/>
        <end position="1187"/>
    </location>
</feature>
<dbReference type="EMBL" id="MCFJ01000003">
    <property type="protein sequence ID" value="ORY68774.1"/>
    <property type="molecule type" value="Genomic_DNA"/>
</dbReference>
<dbReference type="OrthoDB" id="5402974at2759"/>
<feature type="compositionally biased region" description="Polar residues" evidence="4">
    <location>
        <begin position="1365"/>
        <end position="1374"/>
    </location>
</feature>
<feature type="compositionally biased region" description="Polar residues" evidence="4">
    <location>
        <begin position="1188"/>
        <end position="1199"/>
    </location>
</feature>
<evidence type="ECO:0000256" key="4">
    <source>
        <dbReference type="SAM" id="MobiDB-lite"/>
    </source>
</evidence>
<dbReference type="SUPFAM" id="SSF46785">
    <property type="entry name" value="Winged helix' DNA-binding domain"/>
    <property type="match status" value="1"/>
</dbReference>
<evidence type="ECO:0008006" key="9">
    <source>
        <dbReference type="Google" id="ProtNLM"/>
    </source>
</evidence>
<evidence type="ECO:0000313" key="7">
    <source>
        <dbReference type="EMBL" id="ORY68774.1"/>
    </source>
</evidence>
<feature type="compositionally biased region" description="Basic and acidic residues" evidence="4">
    <location>
        <begin position="549"/>
        <end position="586"/>
    </location>
</feature>
<dbReference type="PROSITE" id="PS50039">
    <property type="entry name" value="FORK_HEAD_3"/>
    <property type="match status" value="1"/>
</dbReference>
<feature type="region of interest" description="Disordered" evidence="4">
    <location>
        <begin position="860"/>
        <end position="987"/>
    </location>
</feature>
<dbReference type="RefSeq" id="XP_040719061.1">
    <property type="nucleotide sequence ID" value="XM_040858077.1"/>
</dbReference>
<feature type="compositionally biased region" description="Polar residues" evidence="4">
    <location>
        <begin position="962"/>
        <end position="971"/>
    </location>
</feature>
<dbReference type="InterPro" id="IPR036388">
    <property type="entry name" value="WH-like_DNA-bd_sf"/>
</dbReference>
<protein>
    <recommendedName>
        <fullName evidence="9">Fork-head domain-containing protein</fullName>
    </recommendedName>
</protein>
<dbReference type="STRING" id="1141098.A0A1Y2EBU0"/>
<dbReference type="InterPro" id="IPR045178">
    <property type="entry name" value="Fhl1/FHA1"/>
</dbReference>
<organism evidence="7 8">
    <name type="scientific">Pseudomassariella vexata</name>
    <dbReference type="NCBI Taxonomy" id="1141098"/>
    <lineage>
        <taxon>Eukaryota</taxon>
        <taxon>Fungi</taxon>
        <taxon>Dikarya</taxon>
        <taxon>Ascomycota</taxon>
        <taxon>Pezizomycotina</taxon>
        <taxon>Sordariomycetes</taxon>
        <taxon>Xylariomycetidae</taxon>
        <taxon>Amphisphaeriales</taxon>
        <taxon>Pseudomassariaceae</taxon>
        <taxon>Pseudomassariella</taxon>
    </lineage>
</organism>
<dbReference type="Proteomes" id="UP000193689">
    <property type="component" value="Unassembled WGS sequence"/>
</dbReference>
<evidence type="ECO:0000256" key="1">
    <source>
        <dbReference type="ARBA" id="ARBA00023125"/>
    </source>
</evidence>
<comment type="caution">
    <text evidence="7">The sequence shown here is derived from an EMBL/GenBank/DDBJ whole genome shotgun (WGS) entry which is preliminary data.</text>
</comment>
<feature type="domain" description="Fork-head" evidence="6">
    <location>
        <begin position="737"/>
        <end position="799"/>
    </location>
</feature>
<feature type="compositionally biased region" description="Polar residues" evidence="4">
    <location>
        <begin position="867"/>
        <end position="878"/>
    </location>
</feature>
<dbReference type="GeneID" id="63774289"/>
<keyword evidence="8" id="KW-1185">Reference proteome</keyword>
<dbReference type="InParanoid" id="A0A1Y2EBU0"/>
<keyword evidence="2 3" id="KW-0539">Nucleus</keyword>
<feature type="compositionally biased region" description="Basic and acidic residues" evidence="4">
    <location>
        <begin position="676"/>
        <end position="687"/>
    </location>
</feature>
<dbReference type="PANTHER" id="PTHR21712:SF29">
    <property type="entry name" value="PRE-RRNA-PROCESSING PROTEIN FHL1"/>
    <property type="match status" value="1"/>
</dbReference>
<dbReference type="GO" id="GO:0005634">
    <property type="term" value="C:nucleus"/>
    <property type="evidence" value="ECO:0007669"/>
    <property type="project" value="UniProtKB-SubCell"/>
</dbReference>
<feature type="region of interest" description="Disordered" evidence="4">
    <location>
        <begin position="1059"/>
        <end position="1088"/>
    </location>
</feature>
<dbReference type="Gene3D" id="1.10.10.10">
    <property type="entry name" value="Winged helix-like DNA-binding domain superfamily/Winged helix DNA-binding domain"/>
    <property type="match status" value="1"/>
</dbReference>
<dbReference type="PROSITE" id="PS50006">
    <property type="entry name" value="FHA_DOMAIN"/>
    <property type="match status" value="1"/>
</dbReference>
<sequence>MTSTNAAAADNGGRSPSAAPPPPFAAATTATTAMNIDDEEGSNANAPLQPGLHDDHFMPSPPTVSPLSTPAVTAVHSISGDNAAEDELPKLSDQHPTTNRQAQDLAHVSAHSFMVEPDPAELVSPSTGSASAMDLGHPQSLIQLSQNLQQVQKMQHQLRAAVAIVDDDESYPAANIGMMSSRHESLGSVDPNAYMLSSLAQASAAQLVNDYPMAVAPSEISLQASYTQDSDVVTGSGEVASASASAGQRLQRLESFARIEFKDSTFQMTTYEVVIGRDQKAMFQARKDERREEAFQRRIDECARQGLPPPTPLERSRGRYNKSYISEEGGMLGPESDDENNARPIKRRRPLSSGGPSRNGDIQGHSEDRPAKLDRQYISFTEGAAPVDLDTMAPSHLQSHFLGIHSPGPNIAEKTKKISRRHMKIQFNEKKGVFEAISLHRNGFFCDEIHHNSLVQPVTLRSGVRLQVKDVEMMFIVNGVEFGKTGAEDLHEEETSSKRCSVGGKEMSFDFEHSDHRKFNDTSDELSDVENVPTPIIGSDGGEGEIEEERQGVNEHEHERERQREHEITTLIEGNDHNAPDNKSDIMDDDQDAPCEHDGDIVMQSAEGDDGQQLEFILPQLPRRRGPGRPPKDGIMSKRERRLLKKQLMETSKKTLPQEPPGEKIKRPVGRPRKNPLPEDGDKPEKRKYTKRKREDGEEGSDGERRSKEKKNDKKVRPKSPPLELNREDFTEDQLQKPTRNYSLLIEDALIAGPAEGLTLKQIYKRIMAKHPWFYFSAETKGWESSVRHNLIGNEAFKKDDETSLWSRVPGIELDAGKKRKANSPEGPMGHSILPPHLQQQQYFHGGNYMQQGSLDFTHGLPAPAYPSNNQAHGSYQPSGAHAAQQYSAPPGQHAYAGQTPAPAPAQPPVGLGSSLLSRQAPVPQQSTYSSPYARPPPPANQAIKTETSGPNPHAPPAAPVSQPTNNSIPQSQPPRAPTIPAALNQPTLTPEMHKAIAEFKNNMMAILSKQTPKASQIIETAVNRALGLPAQATIPGFENVEKALIPGVQQILNDKANRHRGTTSATPAAAKQSTPIPVPSRSPAPATTVEAEIQRRLKAVKDNMVNALKSKISQAEAVVDAAIKRAQGLPNAVPVPGFEPVDKLIFESATKAINEVRKNFANQPPSSPAATQAPSAQPSQPSTQAACQVSSASPALGQTLTPTPSATTALLQGNSTAPASSTSVAPAPVIPAATAPTSTLSKPPIPAVPRPNFTRPSTFGIARPTANPVARPAPFLVRQNSASATPPPPHPAGPSTTSATNNTIPKPATASPAPPPPPTTQPSAGAIEQIVGQKPAMESSQLPAQPSVGAVEHISKQALGGSQVPLTQPSVRPSEQAPGQKRAMESPSKPFEVNVGASGQVTGEKQAHDNSEGVMKHSEPQKVAVSST</sequence>
<feature type="compositionally biased region" description="Basic and acidic residues" evidence="4">
    <location>
        <begin position="1406"/>
        <end position="1421"/>
    </location>
</feature>
<proteinExistence type="predicted"/>
<feature type="compositionally biased region" description="Polar residues" evidence="4">
    <location>
        <begin position="915"/>
        <end position="928"/>
    </location>
</feature>
<dbReference type="GO" id="GO:0060962">
    <property type="term" value="P:regulation of ribosomal protein gene transcription by RNA polymerase II"/>
    <property type="evidence" value="ECO:0007669"/>
    <property type="project" value="InterPro"/>
</dbReference>
<dbReference type="InterPro" id="IPR001766">
    <property type="entry name" value="Fork_head_dom"/>
</dbReference>
<dbReference type="PANTHER" id="PTHR21712">
    <property type="entry name" value="PRE-RRNA-PROCESSING PROTEIN FHL1"/>
    <property type="match status" value="1"/>
</dbReference>
<name>A0A1Y2EBU0_9PEZI</name>
<dbReference type="SMART" id="SM00339">
    <property type="entry name" value="FH"/>
    <property type="match status" value="1"/>
</dbReference>
<feature type="domain" description="FHA" evidence="5">
    <location>
        <begin position="400"/>
        <end position="451"/>
    </location>
</feature>
<dbReference type="InterPro" id="IPR036390">
    <property type="entry name" value="WH_DNA-bd_sf"/>
</dbReference>
<evidence type="ECO:0000313" key="8">
    <source>
        <dbReference type="Proteomes" id="UP000193689"/>
    </source>
</evidence>
<keyword evidence="1 3" id="KW-0238">DNA-binding</keyword>
<feature type="compositionally biased region" description="Basic and acidic residues" evidence="4">
    <location>
        <begin position="702"/>
        <end position="712"/>
    </location>
</feature>
<accession>A0A1Y2EBU0</accession>
<feature type="compositionally biased region" description="Low complexity" evidence="4">
    <location>
        <begin position="1294"/>
        <end position="1312"/>
    </location>
</feature>
<evidence type="ECO:0000256" key="2">
    <source>
        <dbReference type="ARBA" id="ARBA00023242"/>
    </source>
</evidence>
<feature type="compositionally biased region" description="Low complexity" evidence="4">
    <location>
        <begin position="1200"/>
        <end position="1240"/>
    </location>
</feature>
<dbReference type="InterPro" id="IPR000253">
    <property type="entry name" value="FHA_dom"/>
</dbReference>
<gene>
    <name evidence="7" type="ORF">BCR38DRAFT_406672</name>
</gene>
<dbReference type="GO" id="GO:0043565">
    <property type="term" value="F:sequence-specific DNA binding"/>
    <property type="evidence" value="ECO:0007669"/>
    <property type="project" value="InterPro"/>
</dbReference>